<dbReference type="InterPro" id="IPR003593">
    <property type="entry name" value="AAA+_ATPase"/>
</dbReference>
<dbReference type="InParanoid" id="A0A6P6YBS8"/>
<reference evidence="10" key="1">
    <citation type="submission" date="2025-08" db="UniProtKB">
        <authorList>
            <consortium name="RefSeq"/>
        </authorList>
    </citation>
    <scope>IDENTIFICATION</scope>
    <source>
        <strain evidence="10">Airmid</strain>
    </source>
</reference>
<dbReference type="RefSeq" id="XP_027202837.1">
    <property type="nucleotide sequence ID" value="XM_027347036.1"/>
</dbReference>
<evidence type="ECO:0000313" key="9">
    <source>
        <dbReference type="Proteomes" id="UP000515146"/>
    </source>
</evidence>
<dbReference type="AlphaFoldDB" id="A0A6P6YBS8"/>
<comment type="function">
    <text evidence="7">Acts as component of the MCM2-7 complex (MCM complex) which is the replicative helicase essential for 'once per cell cycle' DNA replication initiation and elongation in eukaryotic cells. The active ATPase sites in the MCM2-7 ring are formed through the interaction surfaces of two neighboring subunits such that a critical structure of a conserved arginine finger motif is provided in trans relative to the ATP-binding site of the Walker A box of the adjacent subunit. The six ATPase active sites, however, are likely to contribute differentially to the complex helicase activity.</text>
</comment>
<dbReference type="PRINTS" id="PR01657">
    <property type="entry name" value="MCMFAMILY"/>
</dbReference>
<dbReference type="Pfam" id="PF17207">
    <property type="entry name" value="MCM_OB"/>
    <property type="match status" value="1"/>
</dbReference>
<comment type="subunit">
    <text evidence="7">Component of the MCM2-7 complex.</text>
</comment>
<keyword evidence="1 7" id="KW-0235">DNA replication</keyword>
<evidence type="ECO:0000256" key="7">
    <source>
        <dbReference type="RuleBase" id="RU368062"/>
    </source>
</evidence>
<evidence type="ECO:0000256" key="4">
    <source>
        <dbReference type="ARBA" id="ARBA00022840"/>
    </source>
</evidence>
<dbReference type="SUPFAM" id="SSF50249">
    <property type="entry name" value="Nucleic acid-binding proteins"/>
    <property type="match status" value="1"/>
</dbReference>
<dbReference type="GO" id="GO:0000727">
    <property type="term" value="P:double-strand break repair via break-induced replication"/>
    <property type="evidence" value="ECO:0007669"/>
    <property type="project" value="TreeGrafter"/>
</dbReference>
<name>A0A6P6YBS8_DERPT</name>
<protein>
    <recommendedName>
        <fullName evidence="7">DNA replication licensing factor MCM4</fullName>
        <ecNumber evidence="7">3.6.4.12</ecNumber>
    </recommendedName>
</protein>
<evidence type="ECO:0000259" key="8">
    <source>
        <dbReference type="PROSITE" id="PS50051"/>
    </source>
</evidence>
<evidence type="ECO:0000256" key="2">
    <source>
        <dbReference type="ARBA" id="ARBA00022741"/>
    </source>
</evidence>
<keyword evidence="7" id="KW-0378">Hydrolase</keyword>
<dbReference type="InterPro" id="IPR008047">
    <property type="entry name" value="MCM_4"/>
</dbReference>
<dbReference type="PROSITE" id="PS50051">
    <property type="entry name" value="MCM_2"/>
    <property type="match status" value="1"/>
</dbReference>
<dbReference type="Proteomes" id="UP000515146">
    <property type="component" value="Unplaced"/>
</dbReference>
<dbReference type="Pfam" id="PF00493">
    <property type="entry name" value="MCM"/>
    <property type="match status" value="1"/>
</dbReference>
<dbReference type="PANTHER" id="PTHR11630:SF26">
    <property type="entry name" value="DNA REPLICATION LICENSING FACTOR MCM7"/>
    <property type="match status" value="1"/>
</dbReference>
<keyword evidence="4 6" id="KW-0067">ATP-binding</keyword>
<dbReference type="InterPro" id="IPR012340">
    <property type="entry name" value="NA-bd_OB-fold"/>
</dbReference>
<evidence type="ECO:0000256" key="3">
    <source>
        <dbReference type="ARBA" id="ARBA00022806"/>
    </source>
</evidence>
<accession>A0A6P6YBS8</accession>
<dbReference type="GO" id="GO:0005634">
    <property type="term" value="C:nucleus"/>
    <property type="evidence" value="ECO:0007669"/>
    <property type="project" value="TreeGrafter"/>
</dbReference>
<keyword evidence="5 6" id="KW-0238">DNA-binding</keyword>
<dbReference type="GO" id="GO:0003697">
    <property type="term" value="F:single-stranded DNA binding"/>
    <property type="evidence" value="ECO:0007669"/>
    <property type="project" value="TreeGrafter"/>
</dbReference>
<feature type="domain" description="MCM C-terminal AAA(+) ATPase" evidence="8">
    <location>
        <begin position="254"/>
        <end position="461"/>
    </location>
</feature>
<dbReference type="Pfam" id="PF17855">
    <property type="entry name" value="MCM_lid"/>
    <property type="match status" value="1"/>
</dbReference>
<dbReference type="InterPro" id="IPR041562">
    <property type="entry name" value="MCM_lid"/>
</dbReference>
<keyword evidence="3 7" id="KW-0347">Helicase</keyword>
<dbReference type="Gene3D" id="2.40.50.140">
    <property type="entry name" value="Nucleic acid-binding proteins"/>
    <property type="match status" value="1"/>
</dbReference>
<dbReference type="GO" id="GO:0016787">
    <property type="term" value="F:hydrolase activity"/>
    <property type="evidence" value="ECO:0007669"/>
    <property type="project" value="UniProtKB-KW"/>
</dbReference>
<keyword evidence="7" id="KW-0539">Nucleus</keyword>
<dbReference type="PRINTS" id="PR01660">
    <property type="entry name" value="MCMPROTEIN4"/>
</dbReference>
<evidence type="ECO:0000256" key="6">
    <source>
        <dbReference type="RuleBase" id="RU004070"/>
    </source>
</evidence>
<dbReference type="SUPFAM" id="SSF52540">
    <property type="entry name" value="P-loop containing nucleoside triphosphate hydrolases"/>
    <property type="match status" value="1"/>
</dbReference>
<dbReference type="GO" id="GO:0042555">
    <property type="term" value="C:MCM complex"/>
    <property type="evidence" value="ECO:0007669"/>
    <property type="project" value="UniProtKB-UniRule"/>
</dbReference>
<sequence length="656" mass="73954">MLYECVLSIRQEYFENINFQRDLNSLSYAAKCRLFLRDRISNSNNIPAIYKCSYSIRLVCPDYWPVVPIHQIKSKEIGRLLKVSGVVLQVTNVRPRMTVAAYYCESCNERIFVPIDFNVFCPLTTCTSTTCVTSGKKGTLILSYRESKLVMQQMIVIQELPQNIPSGSLPKSLKLVLKNDFVHAIKPGMTITVSGIYTPDSKARGVVKKLFNTIEAVVNVTHVEFPFDDFPNNEDFEKQDFIKEIQRKYPGRMLYEMLAASLAPSIYGHEEIKKTLLLQLVGGTNVNTGDSLKIRGDIHVLLIGDPGIAKSQLLKRINNLYSRSNYTCGKGTSSVGLTASIVRDPLTSELMLEGGAVVLTDKGICCIDEFDKMDEKDRTAIHEVMEQQTVSVSKAGLIATLNARTRILAAANPINSRYNVNRTAVQNIGLPAALLTRFDVVFLVLDTFGDKTADLAMAKHILNLHKGETFSHVGINDINYPIFSTNDFRKIIRATSSVKAYLSPEVVEQIINYYVESRIEEYKRGLDLEELTYITPRTLLSIIRLSQGLAKLRFSSIVETDDVNEAIKLVVASKESVSKRRKATAKTENNKNLRYYQMLKDYSKNLCNEQGWILFDDMLNATQDVINEDIELLIDALVASGEAMWDSIERNKFRFI</sequence>
<dbReference type="GO" id="GO:0017116">
    <property type="term" value="F:single-stranded DNA helicase activity"/>
    <property type="evidence" value="ECO:0007669"/>
    <property type="project" value="TreeGrafter"/>
</dbReference>
<dbReference type="EC" id="3.6.4.12" evidence="7"/>
<keyword evidence="2 6" id="KW-0547">Nucleotide-binding</keyword>
<dbReference type="GO" id="GO:0005524">
    <property type="term" value="F:ATP binding"/>
    <property type="evidence" value="ECO:0007669"/>
    <property type="project" value="UniProtKB-UniRule"/>
</dbReference>
<dbReference type="SMART" id="SM00382">
    <property type="entry name" value="AAA"/>
    <property type="match status" value="1"/>
</dbReference>
<dbReference type="OrthoDB" id="3207464at2759"/>
<dbReference type="Gene3D" id="2.20.28.10">
    <property type="match status" value="1"/>
</dbReference>
<evidence type="ECO:0000256" key="5">
    <source>
        <dbReference type="ARBA" id="ARBA00023125"/>
    </source>
</evidence>
<dbReference type="Gene3D" id="3.40.50.300">
    <property type="entry name" value="P-loop containing nucleotide triphosphate hydrolases"/>
    <property type="match status" value="1"/>
</dbReference>
<dbReference type="InterPro" id="IPR031327">
    <property type="entry name" value="MCM"/>
</dbReference>
<dbReference type="PROSITE" id="PS00847">
    <property type="entry name" value="MCM_1"/>
    <property type="match status" value="1"/>
</dbReference>
<comment type="similarity">
    <text evidence="6">Belongs to the MCM family.</text>
</comment>
<organism evidence="9 10">
    <name type="scientific">Dermatophagoides pteronyssinus</name>
    <name type="common">European house dust mite</name>
    <dbReference type="NCBI Taxonomy" id="6956"/>
    <lineage>
        <taxon>Eukaryota</taxon>
        <taxon>Metazoa</taxon>
        <taxon>Ecdysozoa</taxon>
        <taxon>Arthropoda</taxon>
        <taxon>Chelicerata</taxon>
        <taxon>Arachnida</taxon>
        <taxon>Acari</taxon>
        <taxon>Acariformes</taxon>
        <taxon>Sarcoptiformes</taxon>
        <taxon>Astigmata</taxon>
        <taxon>Psoroptidia</taxon>
        <taxon>Analgoidea</taxon>
        <taxon>Pyroglyphidae</taxon>
        <taxon>Dermatophagoidinae</taxon>
        <taxon>Dermatophagoides</taxon>
    </lineage>
</organism>
<evidence type="ECO:0000313" key="10">
    <source>
        <dbReference type="RefSeq" id="XP_027202837.1"/>
    </source>
</evidence>
<keyword evidence="9" id="KW-1185">Reference proteome</keyword>
<dbReference type="GO" id="GO:0006271">
    <property type="term" value="P:DNA strand elongation involved in DNA replication"/>
    <property type="evidence" value="ECO:0007669"/>
    <property type="project" value="TreeGrafter"/>
</dbReference>
<dbReference type="FunFam" id="3.40.50.300:FF:002469">
    <property type="entry name" value="Cell division control protein 21"/>
    <property type="match status" value="1"/>
</dbReference>
<gene>
    <name evidence="10" type="primary">LOC113796738</name>
</gene>
<dbReference type="InterPro" id="IPR033762">
    <property type="entry name" value="MCM_OB"/>
</dbReference>
<dbReference type="KEGG" id="dpte:113796738"/>
<dbReference type="GO" id="GO:0006270">
    <property type="term" value="P:DNA replication initiation"/>
    <property type="evidence" value="ECO:0007669"/>
    <property type="project" value="InterPro"/>
</dbReference>
<dbReference type="InterPro" id="IPR027417">
    <property type="entry name" value="P-loop_NTPase"/>
</dbReference>
<dbReference type="SMART" id="SM00350">
    <property type="entry name" value="MCM"/>
    <property type="match status" value="1"/>
</dbReference>
<dbReference type="InterPro" id="IPR018525">
    <property type="entry name" value="MCM_CS"/>
</dbReference>
<comment type="catalytic activity">
    <reaction evidence="7">
        <text>ATP + H2O = ADP + phosphate + H(+)</text>
        <dbReference type="Rhea" id="RHEA:13065"/>
        <dbReference type="ChEBI" id="CHEBI:15377"/>
        <dbReference type="ChEBI" id="CHEBI:15378"/>
        <dbReference type="ChEBI" id="CHEBI:30616"/>
        <dbReference type="ChEBI" id="CHEBI:43474"/>
        <dbReference type="ChEBI" id="CHEBI:456216"/>
        <dbReference type="EC" id="3.6.4.12"/>
    </reaction>
</comment>
<evidence type="ECO:0000256" key="1">
    <source>
        <dbReference type="ARBA" id="ARBA00022705"/>
    </source>
</evidence>
<proteinExistence type="inferred from homology"/>
<dbReference type="InterPro" id="IPR001208">
    <property type="entry name" value="MCM_dom"/>
</dbReference>
<dbReference type="PANTHER" id="PTHR11630">
    <property type="entry name" value="DNA REPLICATION LICENSING FACTOR MCM FAMILY MEMBER"/>
    <property type="match status" value="1"/>
</dbReference>